<dbReference type="EMBL" id="MSLT01000012">
    <property type="protein sequence ID" value="OUD14158.1"/>
    <property type="molecule type" value="Genomic_DNA"/>
</dbReference>
<gene>
    <name evidence="1" type="ORF">TPSD3_07445</name>
</gene>
<sequence>MLAPELIKPVEDRLAKLLDLCDVVDAVLVATLDGHLCAMRQRQKKYPLERLATMGSTLMSLGDTITAELAMGTCDNIISENRQGIVAFMHINQDLVLVSLTSSKNALGLLLSHSRSCAQDVAKLVKPR</sequence>
<dbReference type="RefSeq" id="WP_086487945.1">
    <property type="nucleotide sequence ID" value="NZ_MSLT01000012.1"/>
</dbReference>
<organism evidence="1 2">
    <name type="scientific">Thioflexithrix psekupsensis</name>
    <dbReference type="NCBI Taxonomy" id="1570016"/>
    <lineage>
        <taxon>Bacteria</taxon>
        <taxon>Pseudomonadati</taxon>
        <taxon>Pseudomonadota</taxon>
        <taxon>Gammaproteobacteria</taxon>
        <taxon>Thiotrichales</taxon>
        <taxon>Thioflexithrix</taxon>
    </lineage>
</organism>
<dbReference type="Proteomes" id="UP000194798">
    <property type="component" value="Unassembled WGS sequence"/>
</dbReference>
<evidence type="ECO:0008006" key="3">
    <source>
        <dbReference type="Google" id="ProtNLM"/>
    </source>
</evidence>
<protein>
    <recommendedName>
        <fullName evidence="3">Roadblock/LAMTOR2 domain-containing protein</fullName>
    </recommendedName>
</protein>
<evidence type="ECO:0000313" key="1">
    <source>
        <dbReference type="EMBL" id="OUD14158.1"/>
    </source>
</evidence>
<dbReference type="Gene3D" id="3.30.450.30">
    <property type="entry name" value="Dynein light chain 2a, cytoplasmic"/>
    <property type="match status" value="1"/>
</dbReference>
<evidence type="ECO:0000313" key="2">
    <source>
        <dbReference type="Proteomes" id="UP000194798"/>
    </source>
</evidence>
<name>A0A251X7Y1_9GAMM</name>
<dbReference type="AlphaFoldDB" id="A0A251X7Y1"/>
<dbReference type="SUPFAM" id="SSF103196">
    <property type="entry name" value="Roadblock/LC7 domain"/>
    <property type="match status" value="1"/>
</dbReference>
<accession>A0A251X7Y1</accession>
<comment type="caution">
    <text evidence="1">The sequence shown here is derived from an EMBL/GenBank/DDBJ whole genome shotgun (WGS) entry which is preliminary data.</text>
</comment>
<keyword evidence="2" id="KW-1185">Reference proteome</keyword>
<proteinExistence type="predicted"/>
<reference evidence="1 2" key="1">
    <citation type="submission" date="2016-12" db="EMBL/GenBank/DDBJ databases">
        <title>Thioflexothrix psekupsii D3 genome sequencing and assembly.</title>
        <authorList>
            <person name="Fomenkov A."/>
            <person name="Vincze T."/>
            <person name="Grabovich M."/>
            <person name="Anton B.P."/>
            <person name="Dubinina G."/>
            <person name="Orlova M."/>
            <person name="Belousova E."/>
            <person name="Roberts R.J."/>
        </authorList>
    </citation>
    <scope>NUCLEOTIDE SEQUENCE [LARGE SCALE GENOMIC DNA]</scope>
    <source>
        <strain evidence="1">D3</strain>
    </source>
</reference>
<dbReference type="OrthoDB" id="5624776at2"/>